<evidence type="ECO:0000256" key="1">
    <source>
        <dbReference type="SAM" id="MobiDB-lite"/>
    </source>
</evidence>
<feature type="compositionally biased region" description="Basic and acidic residues" evidence="1">
    <location>
        <begin position="129"/>
        <end position="144"/>
    </location>
</feature>
<dbReference type="AlphaFoldDB" id="A0A2S5KSG2"/>
<evidence type="ECO:0000313" key="2">
    <source>
        <dbReference type="EMBL" id="PPC77612.1"/>
    </source>
</evidence>
<accession>A0A2S5KSG2</accession>
<name>A0A2S5KSG2_9PROT</name>
<protein>
    <submittedName>
        <fullName evidence="2">Uncharacterized protein</fullName>
    </submittedName>
</protein>
<evidence type="ECO:0000313" key="3">
    <source>
        <dbReference type="Proteomes" id="UP000238196"/>
    </source>
</evidence>
<dbReference type="EMBL" id="PRLP01000029">
    <property type="protein sequence ID" value="PPC77612.1"/>
    <property type="molecule type" value="Genomic_DNA"/>
</dbReference>
<reference evidence="2 3" key="1">
    <citation type="submission" date="2018-02" db="EMBL/GenBank/DDBJ databases">
        <title>novel marine gammaproteobacteria from coastal saline agro ecosystem.</title>
        <authorList>
            <person name="Krishnan R."/>
            <person name="Ramesh Kumar N."/>
        </authorList>
    </citation>
    <scope>NUCLEOTIDE SEQUENCE [LARGE SCALE GENOMIC DNA]</scope>
    <source>
        <strain evidence="2 3">228</strain>
    </source>
</reference>
<sequence>MPTVIDHSKSESLRFQLNKHQFSDHLWEYLLSLSASRRKYLLVEALRDRMRQEIAEAQCQHAIAQHVSAPAPAPAMSDLTQGSQIESSTQVTVSKTDSVIPKASSVSTLAGTATLSPVDEKDDDLLDLPPDRSMSERARNMLRM</sequence>
<organism evidence="2 3">
    <name type="scientific">Proteobacteria bacterium 228</name>
    <dbReference type="NCBI Taxonomy" id="2083153"/>
    <lineage>
        <taxon>Bacteria</taxon>
        <taxon>Pseudomonadati</taxon>
        <taxon>Pseudomonadota</taxon>
    </lineage>
</organism>
<feature type="compositionally biased region" description="Polar residues" evidence="1">
    <location>
        <begin position="78"/>
        <end position="97"/>
    </location>
</feature>
<dbReference type="Proteomes" id="UP000238196">
    <property type="component" value="Unassembled WGS sequence"/>
</dbReference>
<comment type="caution">
    <text evidence="2">The sequence shown here is derived from an EMBL/GenBank/DDBJ whole genome shotgun (WGS) entry which is preliminary data.</text>
</comment>
<feature type="region of interest" description="Disordered" evidence="1">
    <location>
        <begin position="69"/>
        <end position="97"/>
    </location>
</feature>
<proteinExistence type="predicted"/>
<feature type="region of interest" description="Disordered" evidence="1">
    <location>
        <begin position="114"/>
        <end position="144"/>
    </location>
</feature>
<gene>
    <name evidence="2" type="ORF">C4K68_09645</name>
</gene>